<gene>
    <name evidence="1" type="ORF">SAMN05444320_10316</name>
</gene>
<accession>A0A1M5A9U7</accession>
<dbReference type="OrthoDB" id="3431675at2"/>
<organism evidence="1 2">
    <name type="scientific">Streptoalloteichus hindustanus</name>
    <dbReference type="NCBI Taxonomy" id="2017"/>
    <lineage>
        <taxon>Bacteria</taxon>
        <taxon>Bacillati</taxon>
        <taxon>Actinomycetota</taxon>
        <taxon>Actinomycetes</taxon>
        <taxon>Pseudonocardiales</taxon>
        <taxon>Pseudonocardiaceae</taxon>
        <taxon>Streptoalloteichus</taxon>
    </lineage>
</organism>
<keyword evidence="2" id="KW-1185">Reference proteome</keyword>
<name>A0A1M5A9U7_STRHI</name>
<protein>
    <submittedName>
        <fullName evidence="1">Uncharacterized protein</fullName>
    </submittedName>
</protein>
<dbReference type="STRING" id="2017.SAMN05444320_10316"/>
<evidence type="ECO:0000313" key="2">
    <source>
        <dbReference type="Proteomes" id="UP000184501"/>
    </source>
</evidence>
<sequence>MKVTKVAGNCKQSTCPAVYVDDAGSLVVQGAAVRNADGLQLGEGEQAVQISVELVREALRALDR</sequence>
<evidence type="ECO:0000313" key="1">
    <source>
        <dbReference type="EMBL" id="SHF26642.1"/>
    </source>
</evidence>
<dbReference type="AlphaFoldDB" id="A0A1M5A9U7"/>
<dbReference type="Proteomes" id="UP000184501">
    <property type="component" value="Unassembled WGS sequence"/>
</dbReference>
<dbReference type="RefSeq" id="WP_073481095.1">
    <property type="nucleotide sequence ID" value="NZ_FQVN01000003.1"/>
</dbReference>
<reference evidence="1 2" key="1">
    <citation type="submission" date="2016-11" db="EMBL/GenBank/DDBJ databases">
        <authorList>
            <person name="Jaros S."/>
            <person name="Januszkiewicz K."/>
            <person name="Wedrychowicz H."/>
        </authorList>
    </citation>
    <scope>NUCLEOTIDE SEQUENCE [LARGE SCALE GENOMIC DNA]</scope>
    <source>
        <strain evidence="1 2">DSM 44523</strain>
    </source>
</reference>
<proteinExistence type="predicted"/>
<dbReference type="EMBL" id="FQVN01000003">
    <property type="protein sequence ID" value="SHF26642.1"/>
    <property type="molecule type" value="Genomic_DNA"/>
</dbReference>